<protein>
    <submittedName>
        <fullName evidence="3">YcxB family protein</fullName>
    </submittedName>
</protein>
<evidence type="ECO:0000259" key="2">
    <source>
        <dbReference type="Pfam" id="PF14317"/>
    </source>
</evidence>
<dbReference type="AlphaFoldDB" id="A0A9D1Y986"/>
<gene>
    <name evidence="3" type="ORF">H9841_07960</name>
</gene>
<reference evidence="3" key="2">
    <citation type="submission" date="2021-04" db="EMBL/GenBank/DDBJ databases">
        <authorList>
            <person name="Gilroy R."/>
        </authorList>
    </citation>
    <scope>NUCLEOTIDE SEQUENCE</scope>
    <source>
        <strain evidence="3">ChiBcec16_6824</strain>
    </source>
</reference>
<dbReference type="InterPro" id="IPR025588">
    <property type="entry name" value="YcxB-like_C"/>
</dbReference>
<keyword evidence="1" id="KW-0812">Transmembrane</keyword>
<keyword evidence="1" id="KW-0472">Membrane</keyword>
<keyword evidence="1" id="KW-1133">Transmembrane helix</keyword>
<evidence type="ECO:0000256" key="1">
    <source>
        <dbReference type="SAM" id="Phobius"/>
    </source>
</evidence>
<sequence>MDRSQSQSSAFQADFVYTDAILSDFEALYQAKGTVSLPVRIVCGVLGVAGALYFGFELYSQGFGIARVGYLILCSLMILVACSSRKRSGADDTLKKYRKHYENRRVTFRIDESGLEMKLEGQKNYARSKFQQIYGLYETERCFYFVIKGKAYYILSKEAFSPEDRDALHTYMERHCKKKFQSFQV</sequence>
<feature type="transmembrane region" description="Helical" evidence="1">
    <location>
        <begin position="62"/>
        <end position="82"/>
    </location>
</feature>
<evidence type="ECO:0000313" key="4">
    <source>
        <dbReference type="Proteomes" id="UP000823868"/>
    </source>
</evidence>
<proteinExistence type="predicted"/>
<feature type="transmembrane region" description="Helical" evidence="1">
    <location>
        <begin position="37"/>
        <end position="56"/>
    </location>
</feature>
<comment type="caution">
    <text evidence="3">The sequence shown here is derived from an EMBL/GenBank/DDBJ whole genome shotgun (WGS) entry which is preliminary data.</text>
</comment>
<dbReference type="Pfam" id="PF14317">
    <property type="entry name" value="YcxB"/>
    <property type="match status" value="1"/>
</dbReference>
<dbReference type="Proteomes" id="UP000823868">
    <property type="component" value="Unassembled WGS sequence"/>
</dbReference>
<feature type="domain" description="YcxB-like C-terminal" evidence="2">
    <location>
        <begin position="126"/>
        <end position="168"/>
    </location>
</feature>
<accession>A0A9D1Y986</accession>
<organism evidence="3 4">
    <name type="scientific">Candidatus Flavonifractor merdigallinarum</name>
    <dbReference type="NCBI Taxonomy" id="2838589"/>
    <lineage>
        <taxon>Bacteria</taxon>
        <taxon>Bacillati</taxon>
        <taxon>Bacillota</taxon>
        <taxon>Clostridia</taxon>
        <taxon>Eubacteriales</taxon>
        <taxon>Oscillospiraceae</taxon>
        <taxon>Flavonifractor</taxon>
    </lineage>
</organism>
<name>A0A9D1Y986_9FIRM</name>
<reference evidence="3" key="1">
    <citation type="journal article" date="2021" name="PeerJ">
        <title>Extensive microbial diversity within the chicken gut microbiome revealed by metagenomics and culture.</title>
        <authorList>
            <person name="Gilroy R."/>
            <person name="Ravi A."/>
            <person name="Getino M."/>
            <person name="Pursley I."/>
            <person name="Horton D.L."/>
            <person name="Alikhan N.F."/>
            <person name="Baker D."/>
            <person name="Gharbi K."/>
            <person name="Hall N."/>
            <person name="Watson M."/>
            <person name="Adriaenssens E.M."/>
            <person name="Foster-Nyarko E."/>
            <person name="Jarju S."/>
            <person name="Secka A."/>
            <person name="Antonio M."/>
            <person name="Oren A."/>
            <person name="Chaudhuri R.R."/>
            <person name="La Ragione R."/>
            <person name="Hildebrand F."/>
            <person name="Pallen M.J."/>
        </authorList>
    </citation>
    <scope>NUCLEOTIDE SEQUENCE</scope>
    <source>
        <strain evidence="3">ChiBcec16_6824</strain>
    </source>
</reference>
<evidence type="ECO:0000313" key="3">
    <source>
        <dbReference type="EMBL" id="HIY21818.1"/>
    </source>
</evidence>
<dbReference type="EMBL" id="DXDX01000143">
    <property type="protein sequence ID" value="HIY21818.1"/>
    <property type="molecule type" value="Genomic_DNA"/>
</dbReference>